<evidence type="ECO:0000256" key="2">
    <source>
        <dbReference type="ARBA" id="ARBA00023315"/>
    </source>
</evidence>
<dbReference type="PANTHER" id="PTHR43420">
    <property type="entry name" value="ACETYLTRANSFERASE"/>
    <property type="match status" value="1"/>
</dbReference>
<keyword evidence="2" id="KW-0012">Acyltransferase</keyword>
<comment type="caution">
    <text evidence="4">The sequence shown here is derived from an EMBL/GenBank/DDBJ whole genome shotgun (WGS) entry which is preliminary data.</text>
</comment>
<dbReference type="PROSITE" id="PS51186">
    <property type="entry name" value="GNAT"/>
    <property type="match status" value="1"/>
</dbReference>
<protein>
    <submittedName>
        <fullName evidence="4">Ribosomal protein S18 acetylase RimI-like enzyme</fullName>
    </submittedName>
</protein>
<accession>A0ABU1WH93</accession>
<dbReference type="SUPFAM" id="SSF55729">
    <property type="entry name" value="Acyl-CoA N-acyltransferases (Nat)"/>
    <property type="match status" value="1"/>
</dbReference>
<dbReference type="InterPro" id="IPR000182">
    <property type="entry name" value="GNAT_dom"/>
</dbReference>
<evidence type="ECO:0000259" key="3">
    <source>
        <dbReference type="PROSITE" id="PS51186"/>
    </source>
</evidence>
<name>A0ABU1WH93_9BURK</name>
<dbReference type="EMBL" id="JAVDWU010000001">
    <property type="protein sequence ID" value="MDR7148633.1"/>
    <property type="molecule type" value="Genomic_DNA"/>
</dbReference>
<keyword evidence="1" id="KW-0808">Transferase</keyword>
<organism evidence="4 5">
    <name type="scientific">Hydrogenophaga palleronii</name>
    <dbReference type="NCBI Taxonomy" id="65655"/>
    <lineage>
        <taxon>Bacteria</taxon>
        <taxon>Pseudomonadati</taxon>
        <taxon>Pseudomonadota</taxon>
        <taxon>Betaproteobacteria</taxon>
        <taxon>Burkholderiales</taxon>
        <taxon>Comamonadaceae</taxon>
        <taxon>Hydrogenophaga</taxon>
    </lineage>
</organism>
<dbReference type="Gene3D" id="3.40.630.30">
    <property type="match status" value="1"/>
</dbReference>
<evidence type="ECO:0000256" key="1">
    <source>
        <dbReference type="ARBA" id="ARBA00022679"/>
    </source>
</evidence>
<reference evidence="4 5" key="1">
    <citation type="submission" date="2023-07" db="EMBL/GenBank/DDBJ databases">
        <title>Sorghum-associated microbial communities from plants grown in Nebraska, USA.</title>
        <authorList>
            <person name="Schachtman D."/>
        </authorList>
    </citation>
    <scope>NUCLEOTIDE SEQUENCE [LARGE SCALE GENOMIC DNA]</scope>
    <source>
        <strain evidence="4 5">4249</strain>
    </source>
</reference>
<dbReference type="Proteomes" id="UP001265700">
    <property type="component" value="Unassembled WGS sequence"/>
</dbReference>
<dbReference type="CDD" id="cd04301">
    <property type="entry name" value="NAT_SF"/>
    <property type="match status" value="1"/>
</dbReference>
<evidence type="ECO:0000313" key="4">
    <source>
        <dbReference type="EMBL" id="MDR7148633.1"/>
    </source>
</evidence>
<proteinExistence type="predicted"/>
<dbReference type="InterPro" id="IPR056935">
    <property type="entry name" value="Rv0428c-like_C"/>
</dbReference>
<dbReference type="Pfam" id="PF24553">
    <property type="entry name" value="Rv0428c_C"/>
    <property type="match status" value="1"/>
</dbReference>
<dbReference type="InterPro" id="IPR050680">
    <property type="entry name" value="YpeA/RimI_acetyltransf"/>
</dbReference>
<sequence length="257" mass="28142">MSTGERVLLPLADTDVESIERATLEAVVPDRMEHLPGWLLPIFDGTVGRARSAVPLQHSRPDVGLVESIAERYRALGFAPAFRLPDLPAFDDFHAQLRRLAYEREQPTLTMVGQVENLLQLHPGPPGVLEDKADSQWMAMFLGPGLDPVDGASRARALSRAHNTLFASVREAGRTVASGAAAFGRGWLSVHGMRTHAACRGQGLARRVLVTMAEEARRRGVARVFLQVDAGNAAALALYRRAGMETAWPYSYWRKPG</sequence>
<feature type="domain" description="N-acetyltransferase" evidence="3">
    <location>
        <begin position="119"/>
        <end position="257"/>
    </location>
</feature>
<dbReference type="RefSeq" id="WP_310311407.1">
    <property type="nucleotide sequence ID" value="NZ_JAVDWU010000001.1"/>
</dbReference>
<evidence type="ECO:0000313" key="5">
    <source>
        <dbReference type="Proteomes" id="UP001265700"/>
    </source>
</evidence>
<dbReference type="InterPro" id="IPR016181">
    <property type="entry name" value="Acyl_CoA_acyltransferase"/>
</dbReference>
<keyword evidence="5" id="KW-1185">Reference proteome</keyword>
<gene>
    <name evidence="4" type="ORF">J2W49_000561</name>
</gene>